<dbReference type="Gene3D" id="3.40.1190.20">
    <property type="match status" value="1"/>
</dbReference>
<gene>
    <name evidence="5" type="ORF">OSIN01602_LOCUS7621</name>
</gene>
<dbReference type="AlphaFoldDB" id="A0A7S2EFW1"/>
<dbReference type="PANTHER" id="PTHR43085:SF57">
    <property type="entry name" value="CARBOHYDRATE KINASE PFKB DOMAIN-CONTAINING PROTEIN"/>
    <property type="match status" value="1"/>
</dbReference>
<dbReference type="InterPro" id="IPR029056">
    <property type="entry name" value="Ribokinase-like"/>
</dbReference>
<keyword evidence="2" id="KW-0808">Transferase</keyword>
<dbReference type="InterPro" id="IPR011611">
    <property type="entry name" value="PfkB_dom"/>
</dbReference>
<feature type="domain" description="Carbohydrate kinase PfkB" evidence="4">
    <location>
        <begin position="72"/>
        <end position="317"/>
    </location>
</feature>
<organism evidence="5">
    <name type="scientific">Trieres chinensis</name>
    <name type="common">Marine centric diatom</name>
    <name type="synonym">Odontella sinensis</name>
    <dbReference type="NCBI Taxonomy" id="1514140"/>
    <lineage>
        <taxon>Eukaryota</taxon>
        <taxon>Sar</taxon>
        <taxon>Stramenopiles</taxon>
        <taxon>Ochrophyta</taxon>
        <taxon>Bacillariophyta</taxon>
        <taxon>Mediophyceae</taxon>
        <taxon>Biddulphiophycidae</taxon>
        <taxon>Eupodiscales</taxon>
        <taxon>Parodontellaceae</taxon>
        <taxon>Trieres</taxon>
    </lineage>
</organism>
<dbReference type="Pfam" id="PF00294">
    <property type="entry name" value="PfkB"/>
    <property type="match status" value="1"/>
</dbReference>
<dbReference type="PANTHER" id="PTHR43085">
    <property type="entry name" value="HEXOKINASE FAMILY MEMBER"/>
    <property type="match status" value="1"/>
</dbReference>
<sequence length="376" mass="39144">MTSAHADRIICAGLSCLDLQLLGCTRSGSAESIERYDEAVYCAGGSASMASAALSLLFRADEKNGSKTDGTKAGTEVHVLTKVGEDLDGERMVGFYERVGSDSSLVLRDPSSRTSMAVLPVFADGGRGCFVNLACNDSFSPQELLGRLDVLPPGGARAFLFGYPHLLPLMRGEELKSMLQEVKQRLGKECLIGVDLNGVSRDGHTDDLLLPALGEVDVLHLNEEEAEIICGTDAEGNGDITALHNAGCAVVLLSLGSKGCRISITSDGSRLGRCPAQVKSWSVGANVRAPAFAIDGEVNANGAGDALFAGFCLGASWPSEDLGGCSLTASEAGLLAAMVARQRCDAQTRDGGGDMEGSMRLMERVKGGNLPKAIGA</sequence>
<dbReference type="GO" id="GO:0016301">
    <property type="term" value="F:kinase activity"/>
    <property type="evidence" value="ECO:0007669"/>
    <property type="project" value="UniProtKB-KW"/>
</dbReference>
<accession>A0A7S2EFW1</accession>
<evidence type="ECO:0000259" key="4">
    <source>
        <dbReference type="Pfam" id="PF00294"/>
    </source>
</evidence>
<evidence type="ECO:0000256" key="2">
    <source>
        <dbReference type="ARBA" id="ARBA00022679"/>
    </source>
</evidence>
<evidence type="ECO:0000313" key="5">
    <source>
        <dbReference type="EMBL" id="CAD9334417.1"/>
    </source>
</evidence>
<reference evidence="5" key="1">
    <citation type="submission" date="2021-01" db="EMBL/GenBank/DDBJ databases">
        <authorList>
            <person name="Corre E."/>
            <person name="Pelletier E."/>
            <person name="Niang G."/>
            <person name="Scheremetjew M."/>
            <person name="Finn R."/>
            <person name="Kale V."/>
            <person name="Holt S."/>
            <person name="Cochrane G."/>
            <person name="Meng A."/>
            <person name="Brown T."/>
            <person name="Cohen L."/>
        </authorList>
    </citation>
    <scope>NUCLEOTIDE SEQUENCE</scope>
    <source>
        <strain evidence="5">Grunow 1884</strain>
    </source>
</reference>
<dbReference type="InterPro" id="IPR050306">
    <property type="entry name" value="PfkB_Carbo_kinase"/>
</dbReference>
<dbReference type="SUPFAM" id="SSF53613">
    <property type="entry name" value="Ribokinase-like"/>
    <property type="match status" value="1"/>
</dbReference>
<dbReference type="EMBL" id="HBGO01013550">
    <property type="protein sequence ID" value="CAD9334417.1"/>
    <property type="molecule type" value="Transcribed_RNA"/>
</dbReference>
<comment type="similarity">
    <text evidence="1">Belongs to the carbohydrate kinase PfkB family.</text>
</comment>
<name>A0A7S2EFW1_TRICV</name>
<evidence type="ECO:0000256" key="3">
    <source>
        <dbReference type="ARBA" id="ARBA00022777"/>
    </source>
</evidence>
<evidence type="ECO:0000256" key="1">
    <source>
        <dbReference type="ARBA" id="ARBA00010688"/>
    </source>
</evidence>
<keyword evidence="3" id="KW-0418">Kinase</keyword>
<proteinExistence type="inferred from homology"/>
<protein>
    <recommendedName>
        <fullName evidence="4">Carbohydrate kinase PfkB domain-containing protein</fullName>
    </recommendedName>
</protein>